<feature type="compositionally biased region" description="Low complexity" evidence="8">
    <location>
        <begin position="231"/>
        <end position="245"/>
    </location>
</feature>
<comment type="similarity">
    <text evidence="7">Belongs to the DHHC palmitoyltransferase family.</text>
</comment>
<feature type="compositionally biased region" description="Polar residues" evidence="8">
    <location>
        <begin position="308"/>
        <end position="318"/>
    </location>
</feature>
<feature type="compositionally biased region" description="Low complexity" evidence="8">
    <location>
        <begin position="293"/>
        <end position="307"/>
    </location>
</feature>
<dbReference type="PANTHER" id="PTHR22883">
    <property type="entry name" value="ZINC FINGER DHHC DOMAIN CONTAINING PROTEIN"/>
    <property type="match status" value="1"/>
</dbReference>
<accession>A0A8S1Y2G9</accession>
<evidence type="ECO:0000256" key="8">
    <source>
        <dbReference type="SAM" id="MobiDB-lite"/>
    </source>
</evidence>
<feature type="transmembrane region" description="Helical" evidence="7">
    <location>
        <begin position="183"/>
        <end position="205"/>
    </location>
</feature>
<keyword evidence="2 7" id="KW-0808">Transferase</keyword>
<gene>
    <name evidence="10" type="ORF">PPENT_87.1.T1490145</name>
</gene>
<dbReference type="GO" id="GO:0006612">
    <property type="term" value="P:protein targeting to membrane"/>
    <property type="evidence" value="ECO:0007669"/>
    <property type="project" value="TreeGrafter"/>
</dbReference>
<dbReference type="InterPro" id="IPR001594">
    <property type="entry name" value="Palmitoyltrfase_DHHC"/>
</dbReference>
<feature type="region of interest" description="Disordered" evidence="8">
    <location>
        <begin position="230"/>
        <end position="249"/>
    </location>
</feature>
<keyword evidence="3 7" id="KW-0812">Transmembrane</keyword>
<name>A0A8S1Y2G9_9CILI</name>
<keyword evidence="4 7" id="KW-1133">Transmembrane helix</keyword>
<feature type="transmembrane region" description="Helical" evidence="7">
    <location>
        <begin position="28"/>
        <end position="47"/>
    </location>
</feature>
<comment type="domain">
    <text evidence="7">The DHHC domain is required for palmitoyltransferase activity.</text>
</comment>
<protein>
    <recommendedName>
        <fullName evidence="7">Palmitoyltransferase</fullName>
        <ecNumber evidence="7">2.3.1.225</ecNumber>
    </recommendedName>
</protein>
<evidence type="ECO:0000256" key="6">
    <source>
        <dbReference type="ARBA" id="ARBA00023315"/>
    </source>
</evidence>
<feature type="transmembrane region" description="Helical" evidence="7">
    <location>
        <begin position="152"/>
        <end position="171"/>
    </location>
</feature>
<evidence type="ECO:0000256" key="2">
    <source>
        <dbReference type="ARBA" id="ARBA00022679"/>
    </source>
</evidence>
<comment type="caution">
    <text evidence="10">The sequence shown here is derived from an EMBL/GenBank/DDBJ whole genome shotgun (WGS) entry which is preliminary data.</text>
</comment>
<feature type="region of interest" description="Disordered" evidence="8">
    <location>
        <begin position="283"/>
        <end position="322"/>
    </location>
</feature>
<dbReference type="GO" id="GO:0016020">
    <property type="term" value="C:membrane"/>
    <property type="evidence" value="ECO:0007669"/>
    <property type="project" value="UniProtKB-SubCell"/>
</dbReference>
<evidence type="ECO:0000259" key="9">
    <source>
        <dbReference type="Pfam" id="PF01529"/>
    </source>
</evidence>
<organism evidence="10 11">
    <name type="scientific">Paramecium pentaurelia</name>
    <dbReference type="NCBI Taxonomy" id="43138"/>
    <lineage>
        <taxon>Eukaryota</taxon>
        <taxon>Sar</taxon>
        <taxon>Alveolata</taxon>
        <taxon>Ciliophora</taxon>
        <taxon>Intramacronucleata</taxon>
        <taxon>Oligohymenophorea</taxon>
        <taxon>Peniculida</taxon>
        <taxon>Parameciidae</taxon>
        <taxon>Paramecium</taxon>
    </lineage>
</organism>
<proteinExistence type="inferred from homology"/>
<comment type="subcellular location">
    <subcellularLocation>
        <location evidence="1">Membrane</location>
        <topology evidence="1">Multi-pass membrane protein</topology>
    </subcellularLocation>
</comment>
<keyword evidence="5 7" id="KW-0472">Membrane</keyword>
<evidence type="ECO:0000256" key="3">
    <source>
        <dbReference type="ARBA" id="ARBA00022692"/>
    </source>
</evidence>
<feature type="transmembrane region" description="Helical" evidence="7">
    <location>
        <begin position="54"/>
        <end position="76"/>
    </location>
</feature>
<dbReference type="InterPro" id="IPR039859">
    <property type="entry name" value="PFA4/ZDH16/20/ERF2-like"/>
</dbReference>
<dbReference type="OrthoDB" id="272303at2759"/>
<feature type="domain" description="Palmitoyltransferase DHHC" evidence="9">
    <location>
        <begin position="107"/>
        <end position="224"/>
    </location>
</feature>
<dbReference type="Proteomes" id="UP000689195">
    <property type="component" value="Unassembled WGS sequence"/>
</dbReference>
<dbReference type="EC" id="2.3.1.225" evidence="7"/>
<comment type="catalytic activity">
    <reaction evidence="7">
        <text>L-cysteinyl-[protein] + hexadecanoyl-CoA = S-hexadecanoyl-L-cysteinyl-[protein] + CoA</text>
        <dbReference type="Rhea" id="RHEA:36683"/>
        <dbReference type="Rhea" id="RHEA-COMP:10131"/>
        <dbReference type="Rhea" id="RHEA-COMP:11032"/>
        <dbReference type="ChEBI" id="CHEBI:29950"/>
        <dbReference type="ChEBI" id="CHEBI:57287"/>
        <dbReference type="ChEBI" id="CHEBI:57379"/>
        <dbReference type="ChEBI" id="CHEBI:74151"/>
        <dbReference type="EC" id="2.3.1.225"/>
    </reaction>
</comment>
<dbReference type="PROSITE" id="PS50216">
    <property type="entry name" value="DHHC"/>
    <property type="match status" value="1"/>
</dbReference>
<sequence>MNVDIQKGREKPVRKNGLVNGLNPYQTISWIYTLIDIIIAYIFSFLFEEHGIHVLLFLIQEILLILLTIIVTTIIYTCLKATLIDPTDTIVKQEILYKKQGKEFTTDIKSYCLVCQAHVQDKTKHCWSCNKCVSLFDHHCIWLNNCVGDQNYSYFFILVIFLVILKIFKLILDIILLYYADDLLILVYICIAIDPPILIILIYLLSMHLYFKYKNITTYEYIKSKQDKKQQINQQKNPQQKQNQNESGTGYGQLLSTSKRFDLKSQLSLKTADSKLSKQNYFSNKQEDDKKNPQQSPSQPQFTQIPSLFTSKPTTPCNDQDRKQYIPQSQAKDLDEIKDKQIYNQVIVEDSEPQINESSDEEQNDNFSNNKHHCPKNSNTSQQGQIVNQQISVEIEQQIIQEKQEEVNKEIDNKSVDQDLVSVSNQQSLHAQQPPSPQNCYTFQIDLNSDQQKVIISPSSKRNSQHLIADNCTE</sequence>
<evidence type="ECO:0000313" key="10">
    <source>
        <dbReference type="EMBL" id="CAD8208119.1"/>
    </source>
</evidence>
<dbReference type="GO" id="GO:0005783">
    <property type="term" value="C:endoplasmic reticulum"/>
    <property type="evidence" value="ECO:0007669"/>
    <property type="project" value="TreeGrafter"/>
</dbReference>
<keyword evidence="11" id="KW-1185">Reference proteome</keyword>
<reference evidence="10" key="1">
    <citation type="submission" date="2021-01" db="EMBL/GenBank/DDBJ databases">
        <authorList>
            <consortium name="Genoscope - CEA"/>
            <person name="William W."/>
        </authorList>
    </citation>
    <scope>NUCLEOTIDE SEQUENCE</scope>
</reference>
<dbReference type="PANTHER" id="PTHR22883:SF203">
    <property type="entry name" value="PALMITOYLTRANSFERASE"/>
    <property type="match status" value="1"/>
</dbReference>
<dbReference type="EMBL" id="CAJJDO010000149">
    <property type="protein sequence ID" value="CAD8208119.1"/>
    <property type="molecule type" value="Genomic_DNA"/>
</dbReference>
<evidence type="ECO:0000256" key="7">
    <source>
        <dbReference type="RuleBase" id="RU079119"/>
    </source>
</evidence>
<evidence type="ECO:0000256" key="5">
    <source>
        <dbReference type="ARBA" id="ARBA00023136"/>
    </source>
</evidence>
<keyword evidence="6 7" id="KW-0012">Acyltransferase</keyword>
<evidence type="ECO:0000256" key="1">
    <source>
        <dbReference type="ARBA" id="ARBA00004141"/>
    </source>
</evidence>
<dbReference type="AlphaFoldDB" id="A0A8S1Y2G9"/>
<dbReference type="GO" id="GO:0005794">
    <property type="term" value="C:Golgi apparatus"/>
    <property type="evidence" value="ECO:0007669"/>
    <property type="project" value="TreeGrafter"/>
</dbReference>
<evidence type="ECO:0000313" key="11">
    <source>
        <dbReference type="Proteomes" id="UP000689195"/>
    </source>
</evidence>
<feature type="region of interest" description="Disordered" evidence="8">
    <location>
        <begin position="350"/>
        <end position="385"/>
    </location>
</feature>
<evidence type="ECO:0000256" key="4">
    <source>
        <dbReference type="ARBA" id="ARBA00022989"/>
    </source>
</evidence>
<dbReference type="GO" id="GO:0019706">
    <property type="term" value="F:protein-cysteine S-palmitoyltransferase activity"/>
    <property type="evidence" value="ECO:0007669"/>
    <property type="project" value="UniProtKB-EC"/>
</dbReference>
<dbReference type="Pfam" id="PF01529">
    <property type="entry name" value="DHHC"/>
    <property type="match status" value="1"/>
</dbReference>